<dbReference type="AlphaFoldDB" id="A0AAV8WNM8"/>
<dbReference type="EMBL" id="JANEYF010005508">
    <property type="protein sequence ID" value="KAJ8927892.1"/>
    <property type="molecule type" value="Genomic_DNA"/>
</dbReference>
<evidence type="ECO:0000313" key="1">
    <source>
        <dbReference type="EMBL" id="KAJ8927892.1"/>
    </source>
</evidence>
<reference evidence="1" key="1">
    <citation type="journal article" date="2023" name="Insect Mol. Biol.">
        <title>Genome sequencing provides insights into the evolution of gene families encoding plant cell wall-degrading enzymes in longhorned beetles.</title>
        <authorList>
            <person name="Shin N.R."/>
            <person name="Okamura Y."/>
            <person name="Kirsch R."/>
            <person name="Pauchet Y."/>
        </authorList>
    </citation>
    <scope>NUCLEOTIDE SEQUENCE</scope>
    <source>
        <strain evidence="1">RBIC_L_NR</strain>
    </source>
</reference>
<proteinExistence type="predicted"/>
<accession>A0AAV8WNM8</accession>
<organism evidence="1 2">
    <name type="scientific">Rhamnusium bicolor</name>
    <dbReference type="NCBI Taxonomy" id="1586634"/>
    <lineage>
        <taxon>Eukaryota</taxon>
        <taxon>Metazoa</taxon>
        <taxon>Ecdysozoa</taxon>
        <taxon>Arthropoda</taxon>
        <taxon>Hexapoda</taxon>
        <taxon>Insecta</taxon>
        <taxon>Pterygota</taxon>
        <taxon>Neoptera</taxon>
        <taxon>Endopterygota</taxon>
        <taxon>Coleoptera</taxon>
        <taxon>Polyphaga</taxon>
        <taxon>Cucujiformia</taxon>
        <taxon>Chrysomeloidea</taxon>
        <taxon>Cerambycidae</taxon>
        <taxon>Lepturinae</taxon>
        <taxon>Rhagiini</taxon>
        <taxon>Rhamnusium</taxon>
    </lineage>
</organism>
<sequence length="300" mass="31596">MNLQELNTQLGQQQPQTITLTSVNSGNYANFTTVPVKQQVVNQRILSNSSSDSNKSALCALLVGTPAADRPDIVGPNTNSLLLEKLGVSSSNVQGTTHFIQTPKGGQSFMVQSPKASTVLSPLSSPPPQNTNTINVQSLNFAQLQSIPGLQNLQVQLPGFAQPISVSLNVSSAGNIQAHPTSLMVSVPVTTATQTSSITQTAGNSSVGTVNNIAQLVSSGMKGVSQQGIRTSTSAPQTVSIAQGSQPFQLITPLQRPRIQQTTGVQQNLTSRTLQRTPITIKMATPNASQLTDLQLNFDN</sequence>
<comment type="caution">
    <text evidence="1">The sequence shown here is derived from an EMBL/GenBank/DDBJ whole genome shotgun (WGS) entry which is preliminary data.</text>
</comment>
<protein>
    <recommendedName>
        <fullName evidence="3">Transcription initiation factor TFIID subunit 4</fullName>
    </recommendedName>
</protein>
<keyword evidence="2" id="KW-1185">Reference proteome</keyword>
<name>A0AAV8WNM8_9CUCU</name>
<evidence type="ECO:0008006" key="3">
    <source>
        <dbReference type="Google" id="ProtNLM"/>
    </source>
</evidence>
<dbReference type="Proteomes" id="UP001162156">
    <property type="component" value="Unassembled WGS sequence"/>
</dbReference>
<gene>
    <name evidence="1" type="ORF">NQ314_019597</name>
</gene>
<evidence type="ECO:0000313" key="2">
    <source>
        <dbReference type="Proteomes" id="UP001162156"/>
    </source>
</evidence>